<dbReference type="GeneID" id="18812404"/>
<dbReference type="HOGENOM" id="CLU_598736_0_0_1"/>
<proteinExistence type="predicted"/>
<sequence>MELMKGVTKSICEAANSGVITWDCQYDQETMLLPYILFVAGDNPMHTEEFSHSGLKSNFFCRTCKVGGTQAQKKTDEGYNNIFKCGAARTPQETRNEILQQVDTSLKSGGTKKVKSAGTNSGIRDSTSASIVQQLLALGKQLQRHKAGKPALPESEVRQQLEQELETLLRGSTLDNHINPLLGMPAVDIHQDTPTEILHTVVLGVVKYFWGQTVWLLDKSYLLTTFQTRLESISKDGLNSGNLIGKHFKSLAQVMLYIIYDLVSQDVLDTWSVIGDLVVLLWHTKIDHTEKYLFTATAKLLAEIAANPLHHKMPSNTLLQGGTGVTLQLETGSVQVTRHKTTLLTTQSNNGYWVFIQIPRRLLKASTFITQNGDKAKLGSHVVISSPSNRANPCVGKVEEILVTEKKPRVAAYIAVTYLQFQLFQHTKLQIPILRITVAQNVLTAKRHCHGAYTFIQ</sequence>
<gene>
    <name evidence="1" type="ORF">SERLADRAFT_404607</name>
</gene>
<dbReference type="OrthoDB" id="2506088at2759"/>
<accession>F8NDW9</accession>
<dbReference type="RefSeq" id="XP_007312327.1">
    <property type="nucleotide sequence ID" value="XM_007312265.1"/>
</dbReference>
<name>F8NDW9_SERL9</name>
<reference evidence="1" key="1">
    <citation type="submission" date="2011-04" db="EMBL/GenBank/DDBJ databases">
        <title>Evolution of plant cell wall degrading machinery underlies the functional diversity of forest fungi.</title>
        <authorList>
            <consortium name="US DOE Joint Genome Institute (JGI-PGF)"/>
            <person name="Eastwood D.C."/>
            <person name="Floudas D."/>
            <person name="Binder M."/>
            <person name="Majcherczyk A."/>
            <person name="Schneider P."/>
            <person name="Aerts A."/>
            <person name="Asiegbu F.O."/>
            <person name="Baker S.E."/>
            <person name="Barry K."/>
            <person name="Bendiksby M."/>
            <person name="Blumentritt M."/>
            <person name="Coutinho P.M."/>
            <person name="Cullen D."/>
            <person name="Cullen D."/>
            <person name="Gathman A."/>
            <person name="Goodell B."/>
            <person name="Henrissat B."/>
            <person name="Ihrmark K."/>
            <person name="Kauserud H."/>
            <person name="Kohler A."/>
            <person name="LaButti K."/>
            <person name="Lapidus A."/>
            <person name="Lavin J.L."/>
            <person name="Lee Y.-H."/>
            <person name="Lindquist E."/>
            <person name="Lilly W."/>
            <person name="Lucas S."/>
            <person name="Morin E."/>
            <person name="Murat C."/>
            <person name="Oguiza J.A."/>
            <person name="Park J."/>
            <person name="Pisabarro A.G."/>
            <person name="Riley R."/>
            <person name="Rosling A."/>
            <person name="Salamov A."/>
            <person name="Schmidt O."/>
            <person name="Schmutz J."/>
            <person name="Skrede I."/>
            <person name="Stenlid J."/>
            <person name="Wiebenga A."/>
            <person name="Xie X."/>
            <person name="Kues U."/>
            <person name="Hibbett D.S."/>
            <person name="Hoffmeister D."/>
            <person name="Hogberg N."/>
            <person name="Martin F."/>
            <person name="Grigoriev I.V."/>
            <person name="Watkinson S.C."/>
        </authorList>
    </citation>
    <scope>NUCLEOTIDE SEQUENCE</scope>
    <source>
        <strain evidence="1">S7.9</strain>
    </source>
</reference>
<dbReference type="AlphaFoldDB" id="F8NDW9"/>
<organism>
    <name type="scientific">Serpula lacrymans var. lacrymans (strain S7.9)</name>
    <name type="common">Dry rot fungus</name>
    <dbReference type="NCBI Taxonomy" id="578457"/>
    <lineage>
        <taxon>Eukaryota</taxon>
        <taxon>Fungi</taxon>
        <taxon>Dikarya</taxon>
        <taxon>Basidiomycota</taxon>
        <taxon>Agaricomycotina</taxon>
        <taxon>Agaricomycetes</taxon>
        <taxon>Agaricomycetidae</taxon>
        <taxon>Boletales</taxon>
        <taxon>Coniophorineae</taxon>
        <taxon>Serpulaceae</taxon>
        <taxon>Serpula</taxon>
    </lineage>
</organism>
<dbReference type="KEGG" id="sla:SERLADRAFT_404607"/>
<evidence type="ECO:0000313" key="1">
    <source>
        <dbReference type="EMBL" id="EGO30443.1"/>
    </source>
</evidence>
<dbReference type="Proteomes" id="UP000008064">
    <property type="component" value="Unassembled WGS sequence"/>
</dbReference>
<dbReference type="EMBL" id="GL945428">
    <property type="protein sequence ID" value="EGO30443.1"/>
    <property type="molecule type" value="Genomic_DNA"/>
</dbReference>
<protein>
    <submittedName>
        <fullName evidence="1">Uncharacterized protein</fullName>
    </submittedName>
</protein>